<keyword evidence="2" id="KW-0418">Kinase</keyword>
<evidence type="ECO:0000313" key="3">
    <source>
        <dbReference type="Proteomes" id="UP000237000"/>
    </source>
</evidence>
<sequence>MNSQVLLRMLPAYYKHVRAFEDTLVTKFYGLHCVKLTGAAQEEENFEGYGSYTLRYSKIHLVHELTEIPGKDYGLQLTGRSSLHFQEPLTPEEHASGIATPPGYGDFDNQAHFGLSRADMDLLLSDLARSSSRN</sequence>
<keyword evidence="3" id="KW-1185">Reference proteome</keyword>
<evidence type="ECO:0000313" key="2">
    <source>
        <dbReference type="EMBL" id="PON98774.1"/>
    </source>
</evidence>
<dbReference type="SUPFAM" id="SSF56104">
    <property type="entry name" value="SAICAR synthase-like"/>
    <property type="match status" value="1"/>
</dbReference>
<dbReference type="OrthoDB" id="70770at2759"/>
<dbReference type="STRING" id="63057.A0A2P5FLW9"/>
<gene>
    <name evidence="2" type="ORF">TorRG33x02_053890</name>
</gene>
<dbReference type="InterPro" id="IPR002498">
    <property type="entry name" value="PInositol-4-P-4/5-kinase_core"/>
</dbReference>
<keyword evidence="2" id="KW-0808">Transferase</keyword>
<name>A0A2P5FLW9_TREOI</name>
<dbReference type="Proteomes" id="UP000237000">
    <property type="component" value="Unassembled WGS sequence"/>
</dbReference>
<dbReference type="InterPro" id="IPR027484">
    <property type="entry name" value="PInositol-4-P-5-kinase_N"/>
</dbReference>
<protein>
    <submittedName>
        <fullName evidence="2">Phosphatidylinositol-4-phosphate 5-kinase</fullName>
    </submittedName>
</protein>
<dbReference type="GO" id="GO:0052742">
    <property type="term" value="F:phosphatidylinositol kinase activity"/>
    <property type="evidence" value="ECO:0007669"/>
    <property type="project" value="InterPro"/>
</dbReference>
<comment type="caution">
    <text evidence="2">The sequence shown here is derived from an EMBL/GenBank/DDBJ whole genome shotgun (WGS) entry which is preliminary data.</text>
</comment>
<dbReference type="AlphaFoldDB" id="A0A2P5FLW9"/>
<accession>A0A2P5FLW9</accession>
<dbReference type="Gene3D" id="3.30.800.10">
    <property type="entry name" value="Phosphatidylinositol Phosphate Kinase II Beta"/>
    <property type="match status" value="1"/>
</dbReference>
<dbReference type="InParanoid" id="A0A2P5FLW9"/>
<dbReference type="Pfam" id="PF01504">
    <property type="entry name" value="PIP5K"/>
    <property type="match status" value="1"/>
</dbReference>
<reference evidence="3" key="1">
    <citation type="submission" date="2016-06" db="EMBL/GenBank/DDBJ databases">
        <title>Parallel loss of symbiosis genes in relatives of nitrogen-fixing non-legume Parasponia.</title>
        <authorList>
            <person name="Van Velzen R."/>
            <person name="Holmer R."/>
            <person name="Bu F."/>
            <person name="Rutten L."/>
            <person name="Van Zeijl A."/>
            <person name="Liu W."/>
            <person name="Santuari L."/>
            <person name="Cao Q."/>
            <person name="Sharma T."/>
            <person name="Shen D."/>
            <person name="Roswanjaya Y."/>
            <person name="Wardhani T."/>
            <person name="Kalhor M.S."/>
            <person name="Jansen J."/>
            <person name="Van den Hoogen J."/>
            <person name="Gungor B."/>
            <person name="Hartog M."/>
            <person name="Hontelez J."/>
            <person name="Verver J."/>
            <person name="Yang W.-C."/>
            <person name="Schijlen E."/>
            <person name="Repin R."/>
            <person name="Schilthuizen M."/>
            <person name="Schranz E."/>
            <person name="Heidstra R."/>
            <person name="Miyata K."/>
            <person name="Fedorova E."/>
            <person name="Kohlen W."/>
            <person name="Bisseling T."/>
            <person name="Smit S."/>
            <person name="Geurts R."/>
        </authorList>
    </citation>
    <scope>NUCLEOTIDE SEQUENCE [LARGE SCALE GENOMIC DNA]</scope>
    <source>
        <strain evidence="3">cv. RG33-2</strain>
    </source>
</reference>
<dbReference type="GO" id="GO:0046488">
    <property type="term" value="P:phosphatidylinositol metabolic process"/>
    <property type="evidence" value="ECO:0007669"/>
    <property type="project" value="InterPro"/>
</dbReference>
<organism evidence="2 3">
    <name type="scientific">Trema orientale</name>
    <name type="common">Charcoal tree</name>
    <name type="synonym">Celtis orientalis</name>
    <dbReference type="NCBI Taxonomy" id="63057"/>
    <lineage>
        <taxon>Eukaryota</taxon>
        <taxon>Viridiplantae</taxon>
        <taxon>Streptophyta</taxon>
        <taxon>Embryophyta</taxon>
        <taxon>Tracheophyta</taxon>
        <taxon>Spermatophyta</taxon>
        <taxon>Magnoliopsida</taxon>
        <taxon>eudicotyledons</taxon>
        <taxon>Gunneridae</taxon>
        <taxon>Pentapetalae</taxon>
        <taxon>rosids</taxon>
        <taxon>fabids</taxon>
        <taxon>Rosales</taxon>
        <taxon>Cannabaceae</taxon>
        <taxon>Trema</taxon>
    </lineage>
</organism>
<dbReference type="EMBL" id="JXTC01000022">
    <property type="protein sequence ID" value="PON98774.1"/>
    <property type="molecule type" value="Genomic_DNA"/>
</dbReference>
<feature type="domain" description="PIPK" evidence="1">
    <location>
        <begin position="3"/>
        <end position="38"/>
    </location>
</feature>
<proteinExistence type="predicted"/>
<evidence type="ECO:0000259" key="1">
    <source>
        <dbReference type="Pfam" id="PF01504"/>
    </source>
</evidence>